<feature type="chain" id="PRO_5042834701" description="GH18 domain-containing protein" evidence="3">
    <location>
        <begin position="21"/>
        <end position="272"/>
    </location>
</feature>
<dbReference type="InterPro" id="IPR036430">
    <property type="entry name" value="RNase_T2-like_sf"/>
</dbReference>
<dbReference type="GO" id="GO:0004568">
    <property type="term" value="F:chitinase activity"/>
    <property type="evidence" value="ECO:0007669"/>
    <property type="project" value="TreeGrafter"/>
</dbReference>
<comment type="caution">
    <text evidence="5">The sequence shown here is derived from an EMBL/GenBank/DDBJ whole genome shotgun (WGS) entry which is preliminary data.</text>
</comment>
<dbReference type="Gene3D" id="3.20.20.80">
    <property type="entry name" value="Glycosidases"/>
    <property type="match status" value="2"/>
</dbReference>
<evidence type="ECO:0000256" key="2">
    <source>
        <dbReference type="ARBA" id="ARBA00023295"/>
    </source>
</evidence>
<dbReference type="GO" id="GO:0003723">
    <property type="term" value="F:RNA binding"/>
    <property type="evidence" value="ECO:0007669"/>
    <property type="project" value="InterPro"/>
</dbReference>
<protein>
    <recommendedName>
        <fullName evidence="4">GH18 domain-containing protein</fullName>
    </recommendedName>
</protein>
<dbReference type="SUPFAM" id="SSF51445">
    <property type="entry name" value="(Trans)glycosidases"/>
    <property type="match status" value="1"/>
</dbReference>
<evidence type="ECO:0000259" key="4">
    <source>
        <dbReference type="PROSITE" id="PS51910"/>
    </source>
</evidence>
<proteinExistence type="predicted"/>
<dbReference type="SUPFAM" id="SSF55895">
    <property type="entry name" value="Ribonuclease Rh-like"/>
    <property type="match status" value="1"/>
</dbReference>
<dbReference type="Proteomes" id="UP001386955">
    <property type="component" value="Unassembled WGS sequence"/>
</dbReference>
<accession>A0AAN9SPW5</accession>
<organism evidence="5 6">
    <name type="scientific">Psophocarpus tetragonolobus</name>
    <name type="common">Winged bean</name>
    <name type="synonym">Dolichos tetragonolobus</name>
    <dbReference type="NCBI Taxonomy" id="3891"/>
    <lineage>
        <taxon>Eukaryota</taxon>
        <taxon>Viridiplantae</taxon>
        <taxon>Streptophyta</taxon>
        <taxon>Embryophyta</taxon>
        <taxon>Tracheophyta</taxon>
        <taxon>Spermatophyta</taxon>
        <taxon>Magnoliopsida</taxon>
        <taxon>eudicotyledons</taxon>
        <taxon>Gunneridae</taxon>
        <taxon>Pentapetalae</taxon>
        <taxon>rosids</taxon>
        <taxon>fabids</taxon>
        <taxon>Fabales</taxon>
        <taxon>Fabaceae</taxon>
        <taxon>Papilionoideae</taxon>
        <taxon>50 kb inversion clade</taxon>
        <taxon>NPAAA clade</taxon>
        <taxon>indigoferoid/millettioid clade</taxon>
        <taxon>Phaseoleae</taxon>
        <taxon>Psophocarpus</taxon>
    </lineage>
</organism>
<evidence type="ECO:0000313" key="6">
    <source>
        <dbReference type="Proteomes" id="UP001386955"/>
    </source>
</evidence>
<dbReference type="GO" id="GO:0005576">
    <property type="term" value="C:extracellular region"/>
    <property type="evidence" value="ECO:0007669"/>
    <property type="project" value="TreeGrafter"/>
</dbReference>
<feature type="domain" description="GH18" evidence="4">
    <location>
        <begin position="1"/>
        <end position="272"/>
    </location>
</feature>
<name>A0AAN9SPW5_PSOTE</name>
<dbReference type="PANTHER" id="PTHR45708:SF49">
    <property type="entry name" value="ENDOCHITINASE"/>
    <property type="match status" value="1"/>
</dbReference>
<dbReference type="GO" id="GO:0033897">
    <property type="term" value="F:ribonuclease T2 activity"/>
    <property type="evidence" value="ECO:0007669"/>
    <property type="project" value="InterPro"/>
</dbReference>
<dbReference type="PROSITE" id="PS51910">
    <property type="entry name" value="GH18_2"/>
    <property type="match status" value="1"/>
</dbReference>
<dbReference type="InterPro" id="IPR001223">
    <property type="entry name" value="Glyco_hydro18_cat"/>
</dbReference>
<keyword evidence="2" id="KW-0326">Glycosidase</keyword>
<reference evidence="5 6" key="1">
    <citation type="submission" date="2024-01" db="EMBL/GenBank/DDBJ databases">
        <title>The genomes of 5 underutilized Papilionoideae crops provide insights into root nodulation and disease resistanc.</title>
        <authorList>
            <person name="Jiang F."/>
        </authorList>
    </citation>
    <scope>NUCLEOTIDE SEQUENCE [LARGE SCALE GENOMIC DNA]</scope>
    <source>
        <strain evidence="5">DUOXIRENSHENG_FW03</strain>
        <tissue evidence="5">Leaves</tissue>
    </source>
</reference>
<dbReference type="InterPro" id="IPR017853">
    <property type="entry name" value="GH"/>
</dbReference>
<keyword evidence="1" id="KW-0378">Hydrolase</keyword>
<keyword evidence="3" id="KW-0732">Signal</keyword>
<feature type="signal peptide" evidence="3">
    <location>
        <begin position="1"/>
        <end position="20"/>
    </location>
</feature>
<dbReference type="AlphaFoldDB" id="A0AAN9SPW5"/>
<dbReference type="GO" id="GO:0005975">
    <property type="term" value="P:carbohydrate metabolic process"/>
    <property type="evidence" value="ECO:0007669"/>
    <property type="project" value="InterPro"/>
</dbReference>
<dbReference type="PANTHER" id="PTHR45708">
    <property type="entry name" value="ENDOCHITINASE"/>
    <property type="match status" value="1"/>
</dbReference>
<dbReference type="EMBL" id="JAYMYS010000003">
    <property type="protein sequence ID" value="KAK7401117.1"/>
    <property type="molecule type" value="Genomic_DNA"/>
</dbReference>
<keyword evidence="6" id="KW-1185">Reference proteome</keyword>
<evidence type="ECO:0000256" key="3">
    <source>
        <dbReference type="SAM" id="SignalP"/>
    </source>
</evidence>
<dbReference type="Gene3D" id="3.90.730.10">
    <property type="entry name" value="Ribonuclease T2-like"/>
    <property type="match status" value="1"/>
</dbReference>
<evidence type="ECO:0000313" key="5">
    <source>
        <dbReference type="EMBL" id="KAK7401117.1"/>
    </source>
</evidence>
<sequence length="272" mass="30613">MCNWLILLLNMAFLAQFGHGQTPQLIFGRHYDPYGGNCSILGRDIRKCQKQGIQVMLSIGGSSTSYSLASFKDAKNVSDYLWHNFLGGSNNSSLGDAILDGIDFVIVVTLVTQHWEDLAHYLKTHRRNVYLSATPQCVFPDSTLGKIFLGLSAASSVAPERGYISPDLLITQILSTVKLSSNYEGIMLWSSEVRVDAVERAYHNVGMDNQDFDFYYFIQQWPGSYCDTQNSCCYPTTGKLAADFDIRFDKQYAEELANTGMSKWKWDPIFEP</sequence>
<dbReference type="InterPro" id="IPR050542">
    <property type="entry name" value="Glycosyl_Hydrlase18_Chitinase"/>
</dbReference>
<evidence type="ECO:0000256" key="1">
    <source>
        <dbReference type="ARBA" id="ARBA00022801"/>
    </source>
</evidence>
<gene>
    <name evidence="5" type="ORF">VNO78_12432</name>
</gene>